<name>A0A090QE09_NONUL</name>
<organism evidence="1 2">
    <name type="scientific">Nonlabens ulvanivorans</name>
    <name type="common">Persicivirga ulvanivorans</name>
    <dbReference type="NCBI Taxonomy" id="906888"/>
    <lineage>
        <taxon>Bacteria</taxon>
        <taxon>Pseudomonadati</taxon>
        <taxon>Bacteroidota</taxon>
        <taxon>Flavobacteriia</taxon>
        <taxon>Flavobacteriales</taxon>
        <taxon>Flavobacteriaceae</taxon>
        <taxon>Nonlabens</taxon>
    </lineage>
</organism>
<sequence length="195" mass="21977">MSYSNLHLLIMRDNSLINLNYLLNSDYYSRNRLHLYHIKLSYEDHFYITIIIFQSHPLTRTRNKKISTGGYHYQLGDDFLNISDLGRVLESNEEAHRLLYDARQYRGISQILGFAGGALIGYQLGNLIAGKDFDNVQGFLGAGLIAIAIPINIRQTRKIETAVDIYNSGLNPSSEPSAQLSFISTGTSIGLSLRF</sequence>
<gene>
    <name evidence="1" type="ORF">JCM19314_615</name>
</gene>
<comment type="caution">
    <text evidence="1">The sequence shown here is derived from an EMBL/GenBank/DDBJ whole genome shotgun (WGS) entry which is preliminary data.</text>
</comment>
<proteinExistence type="predicted"/>
<evidence type="ECO:0000313" key="1">
    <source>
        <dbReference type="EMBL" id="GAL01171.1"/>
    </source>
</evidence>
<dbReference type="AlphaFoldDB" id="A0A090QE09"/>
<accession>A0A090QE09</accession>
<reference evidence="1 2" key="1">
    <citation type="journal article" date="2014" name="Genome Announc.">
        <title>Draft Genome Sequences of Marine Flavobacterium Nonlabens Strains NR17, NR24, NR27, NR32, NR33, and Ara13.</title>
        <authorList>
            <person name="Nakanishi M."/>
            <person name="Meirelles P."/>
            <person name="Suzuki R."/>
            <person name="Takatani N."/>
            <person name="Mino S."/>
            <person name="Suda W."/>
            <person name="Oshima K."/>
            <person name="Hattori M."/>
            <person name="Ohkuma M."/>
            <person name="Hosokawa M."/>
            <person name="Miyashita K."/>
            <person name="Thompson F.L."/>
            <person name="Niwa A."/>
            <person name="Sawabe T."/>
            <person name="Sawabe T."/>
        </authorList>
    </citation>
    <scope>NUCLEOTIDE SEQUENCE [LARGE SCALE GENOMIC DNA]</scope>
    <source>
        <strain evidence="2">JCM19314</strain>
    </source>
</reference>
<dbReference type="EMBL" id="BBMM01000009">
    <property type="protein sequence ID" value="GAL01171.1"/>
    <property type="molecule type" value="Genomic_DNA"/>
</dbReference>
<evidence type="ECO:0000313" key="2">
    <source>
        <dbReference type="Proteomes" id="UP000029226"/>
    </source>
</evidence>
<dbReference type="Proteomes" id="UP000029226">
    <property type="component" value="Unassembled WGS sequence"/>
</dbReference>
<protein>
    <submittedName>
        <fullName evidence="1">Uncharacterized protein</fullName>
    </submittedName>
</protein>